<dbReference type="GO" id="GO:0003700">
    <property type="term" value="F:DNA-binding transcription factor activity"/>
    <property type="evidence" value="ECO:0007669"/>
    <property type="project" value="TreeGrafter"/>
</dbReference>
<dbReference type="SUPFAM" id="SSF46689">
    <property type="entry name" value="Homeodomain-like"/>
    <property type="match status" value="1"/>
</dbReference>
<sequence length="211" mass="23379">MEPTPAPAEDTPTITRRAPTQQRSRERVERILEVASALIAATGSDAMRMSEVAENAGISIGSLYQYFPDKGAILRTLAERYNAQGRECIEAELADVRDLEGMRVAFGRLIDIYYGLFLAEPVIRDIWFGMQADKGLRDVELESGRLNGALLAAVLKRLRPDADEAELDRSAFLIMSLGESTMRLAISVERAEGDALVESYKHMVLREMEAG</sequence>
<dbReference type="InterPro" id="IPR009057">
    <property type="entry name" value="Homeodomain-like_sf"/>
</dbReference>
<comment type="caution">
    <text evidence="5">The sequence shown here is derived from an EMBL/GenBank/DDBJ whole genome shotgun (WGS) entry which is preliminary data.</text>
</comment>
<dbReference type="PROSITE" id="PS50977">
    <property type="entry name" value="HTH_TETR_2"/>
    <property type="match status" value="1"/>
</dbReference>
<name>A0A7C9RAN5_9HYPH</name>
<dbReference type="Pfam" id="PF17928">
    <property type="entry name" value="TetR_C_22"/>
    <property type="match status" value="1"/>
</dbReference>
<evidence type="ECO:0000256" key="3">
    <source>
        <dbReference type="SAM" id="MobiDB-lite"/>
    </source>
</evidence>
<dbReference type="Pfam" id="PF00440">
    <property type="entry name" value="TetR_N"/>
    <property type="match status" value="1"/>
</dbReference>
<proteinExistence type="predicted"/>
<evidence type="ECO:0000256" key="2">
    <source>
        <dbReference type="PROSITE-ProRule" id="PRU00335"/>
    </source>
</evidence>
<dbReference type="AlphaFoldDB" id="A0A7C9RAN5"/>
<organism evidence="5 6">
    <name type="scientific">Mesorhizobium zhangyense</name>
    <dbReference type="NCBI Taxonomy" id="1776730"/>
    <lineage>
        <taxon>Bacteria</taxon>
        <taxon>Pseudomonadati</taxon>
        <taxon>Pseudomonadota</taxon>
        <taxon>Alphaproteobacteria</taxon>
        <taxon>Hyphomicrobiales</taxon>
        <taxon>Phyllobacteriaceae</taxon>
        <taxon>Mesorhizobium</taxon>
    </lineage>
</organism>
<keyword evidence="1 2" id="KW-0238">DNA-binding</keyword>
<feature type="region of interest" description="Disordered" evidence="3">
    <location>
        <begin position="1"/>
        <end position="25"/>
    </location>
</feature>
<evidence type="ECO:0000313" key="5">
    <source>
        <dbReference type="EMBL" id="NGN42293.1"/>
    </source>
</evidence>
<feature type="DNA-binding region" description="H-T-H motif" evidence="2">
    <location>
        <begin position="48"/>
        <end position="67"/>
    </location>
</feature>
<feature type="domain" description="HTH tetR-type" evidence="4">
    <location>
        <begin position="25"/>
        <end position="85"/>
    </location>
</feature>
<dbReference type="PANTHER" id="PTHR30055">
    <property type="entry name" value="HTH-TYPE TRANSCRIPTIONAL REGULATOR RUTR"/>
    <property type="match status" value="1"/>
</dbReference>
<dbReference type="Gene3D" id="1.10.357.10">
    <property type="entry name" value="Tetracycline Repressor, domain 2"/>
    <property type="match status" value="1"/>
</dbReference>
<accession>A0A7C9RAN5</accession>
<dbReference type="RefSeq" id="WP_165118868.1">
    <property type="nucleotide sequence ID" value="NZ_JAAKZG010000005.1"/>
</dbReference>
<gene>
    <name evidence="5" type="ORF">G6N74_14585</name>
</gene>
<dbReference type="Proteomes" id="UP000481252">
    <property type="component" value="Unassembled WGS sequence"/>
</dbReference>
<evidence type="ECO:0000313" key="6">
    <source>
        <dbReference type="Proteomes" id="UP000481252"/>
    </source>
</evidence>
<dbReference type="EMBL" id="JAAKZG010000005">
    <property type="protein sequence ID" value="NGN42293.1"/>
    <property type="molecule type" value="Genomic_DNA"/>
</dbReference>
<protein>
    <submittedName>
        <fullName evidence="5">TetR/AcrR family transcriptional regulator</fullName>
    </submittedName>
</protein>
<dbReference type="InterPro" id="IPR050109">
    <property type="entry name" value="HTH-type_TetR-like_transc_reg"/>
</dbReference>
<evidence type="ECO:0000259" key="4">
    <source>
        <dbReference type="PROSITE" id="PS50977"/>
    </source>
</evidence>
<dbReference type="GO" id="GO:0000976">
    <property type="term" value="F:transcription cis-regulatory region binding"/>
    <property type="evidence" value="ECO:0007669"/>
    <property type="project" value="TreeGrafter"/>
</dbReference>
<dbReference type="InterPro" id="IPR001647">
    <property type="entry name" value="HTH_TetR"/>
</dbReference>
<keyword evidence="6" id="KW-1185">Reference proteome</keyword>
<evidence type="ECO:0000256" key="1">
    <source>
        <dbReference type="ARBA" id="ARBA00023125"/>
    </source>
</evidence>
<reference evidence="5 6" key="1">
    <citation type="submission" date="2020-02" db="EMBL/GenBank/DDBJ databases">
        <title>Genome sequence of the type strain CGMCC 1.15528 of Mesorhizobium zhangyense.</title>
        <authorList>
            <person name="Gao J."/>
            <person name="Sun J."/>
        </authorList>
    </citation>
    <scope>NUCLEOTIDE SEQUENCE [LARGE SCALE GENOMIC DNA]</scope>
    <source>
        <strain evidence="5 6">CGMCC 1.15528</strain>
    </source>
</reference>
<dbReference type="PANTHER" id="PTHR30055:SF226">
    <property type="entry name" value="HTH-TYPE TRANSCRIPTIONAL REGULATOR PKSA"/>
    <property type="match status" value="1"/>
</dbReference>
<dbReference type="PRINTS" id="PR00455">
    <property type="entry name" value="HTHTETR"/>
</dbReference>
<dbReference type="InterPro" id="IPR041674">
    <property type="entry name" value="TetR_C_22"/>
</dbReference>